<feature type="signal peptide" evidence="1">
    <location>
        <begin position="1"/>
        <end position="36"/>
    </location>
</feature>
<dbReference type="SUPFAM" id="SSF117281">
    <property type="entry name" value="Kelch motif"/>
    <property type="match status" value="1"/>
</dbReference>
<protein>
    <submittedName>
        <fullName evidence="2">N-acetylneuraminic acid mutarotase</fullName>
    </submittedName>
</protein>
<sequence>MLQKSGKFHKSAGLTSNRLMQFSLCLSLSAPLLLSAAQLPALPEAVSNNLVMSTSVAGRTYVSSFMGLSSGKTHADVHNRVWQWTVGDPTWLKAPVVPSRQRLSGRLASSGVTLQNHFFIFGGYTVAANGTEVSSSESYRYSPVTKAYNKLPDMPVAVDDSVALAYMNRYIYLASGWSQDGNVNLIQLFDNFTQKWSQATPFPGTPTFGLAGALSGQHMLLCDGVKVNYQTLPRQYETEAQCWLGEINTSNPNRISWQQIQHPTGKARYRMAAAAVKQDGKELIVFIGGSETAYNYNGIGYNGTPAEPSAQVWAYSIADKSWLKAENTTAVMDLRTLVTMNNELYSLGGMVAGQNLTAEWIKHQIKLLPQ</sequence>
<evidence type="ECO:0000313" key="3">
    <source>
        <dbReference type="Proteomes" id="UP001257909"/>
    </source>
</evidence>
<dbReference type="RefSeq" id="WP_310273930.1">
    <property type="nucleotide sequence ID" value="NZ_JAVDWR010000001.1"/>
</dbReference>
<name>A0ABU1VUM0_9GAMM</name>
<organism evidence="2 3">
    <name type="scientific">Rheinheimera soli</name>
    <dbReference type="NCBI Taxonomy" id="443616"/>
    <lineage>
        <taxon>Bacteria</taxon>
        <taxon>Pseudomonadati</taxon>
        <taxon>Pseudomonadota</taxon>
        <taxon>Gammaproteobacteria</taxon>
        <taxon>Chromatiales</taxon>
        <taxon>Chromatiaceae</taxon>
        <taxon>Rheinheimera</taxon>
    </lineage>
</organism>
<comment type="caution">
    <text evidence="2">The sequence shown here is derived from an EMBL/GenBank/DDBJ whole genome shotgun (WGS) entry which is preliminary data.</text>
</comment>
<gene>
    <name evidence="2" type="ORF">J2W69_000334</name>
</gene>
<dbReference type="InterPro" id="IPR015915">
    <property type="entry name" value="Kelch-typ_b-propeller"/>
</dbReference>
<dbReference type="Proteomes" id="UP001257909">
    <property type="component" value="Unassembled WGS sequence"/>
</dbReference>
<accession>A0ABU1VUM0</accession>
<proteinExistence type="predicted"/>
<reference evidence="2 3" key="1">
    <citation type="submission" date="2023-07" db="EMBL/GenBank/DDBJ databases">
        <title>Sorghum-associated microbial communities from plants grown in Nebraska, USA.</title>
        <authorList>
            <person name="Schachtman D."/>
        </authorList>
    </citation>
    <scope>NUCLEOTIDE SEQUENCE [LARGE SCALE GENOMIC DNA]</scope>
    <source>
        <strain evidence="2 3">4138</strain>
    </source>
</reference>
<evidence type="ECO:0000256" key="1">
    <source>
        <dbReference type="SAM" id="SignalP"/>
    </source>
</evidence>
<keyword evidence="3" id="KW-1185">Reference proteome</keyword>
<dbReference type="Gene3D" id="2.120.10.80">
    <property type="entry name" value="Kelch-type beta propeller"/>
    <property type="match status" value="1"/>
</dbReference>
<evidence type="ECO:0000313" key="2">
    <source>
        <dbReference type="EMBL" id="MDR7119419.1"/>
    </source>
</evidence>
<keyword evidence="1" id="KW-0732">Signal</keyword>
<dbReference type="EMBL" id="JAVDWR010000001">
    <property type="protein sequence ID" value="MDR7119419.1"/>
    <property type="molecule type" value="Genomic_DNA"/>
</dbReference>
<feature type="chain" id="PRO_5046943513" evidence="1">
    <location>
        <begin position="37"/>
        <end position="370"/>
    </location>
</feature>
<dbReference type="PANTHER" id="PTHR45632">
    <property type="entry name" value="LD33804P"/>
    <property type="match status" value="1"/>
</dbReference>